<evidence type="ECO:0000256" key="1">
    <source>
        <dbReference type="SAM" id="SignalP"/>
    </source>
</evidence>
<gene>
    <name evidence="2" type="ORF">WAE58_06240</name>
</gene>
<dbReference type="Proteomes" id="UP001378956">
    <property type="component" value="Unassembled WGS sequence"/>
</dbReference>
<dbReference type="RefSeq" id="WP_337715834.1">
    <property type="nucleotide sequence ID" value="NZ_JBBEUB010000001.1"/>
</dbReference>
<keyword evidence="3" id="KW-1185">Reference proteome</keyword>
<dbReference type="PROSITE" id="PS51257">
    <property type="entry name" value="PROKAR_LIPOPROTEIN"/>
    <property type="match status" value="1"/>
</dbReference>
<sequence>MKKEIICINLLILGISCLLTAGFSASSSASVNVRSLHKIEADNAKLIRPGLTTHVSLQNSKALKVEIKKTATGYTFIRNGQPYFVKGAGGTSETEAIKIAGGNSFRTWDTEHGAANLEQAEKLGLTVTMGLNVARERHGFDYNDAVAVKKQLDHLRKEVQKYKDHPALLAWGIGNELNLDYKNPNVWSAVNDIAKMIHQEDPNHPATTMLAGINQIEIDHIKAKCPDLDFLSVQVYGGLAKVPDQLQTAGWDGPYLVTEWGPTGHWECPKTSWGAPVEETSSEKAEVYKTRYEASILKDKNCLGSYVFLWGQKQERTPTWYGLFTEAGETSEVFDVMQYEWSGKWPQNRAPNISSFTVDGKSARSSIHLNPEEKYLVVISVSDPDKDKLTIRWELLPEATDLGQGGDRESRPAPIPNMVTTTSLTNALLSVPAKLGAYRLFVYVSDGHNHVATANIPFMVH</sequence>
<keyword evidence="1" id="KW-0732">Signal</keyword>
<protein>
    <recommendedName>
        <fullName evidence="4">Glycosyl hydrolase family 2</fullName>
    </recommendedName>
</protein>
<reference evidence="2 3" key="1">
    <citation type="submission" date="2024-03" db="EMBL/GenBank/DDBJ databases">
        <title>Sequence of Lycoming College Course Isolates.</title>
        <authorList>
            <person name="Plotts O."/>
            <person name="Newman J."/>
        </authorList>
    </citation>
    <scope>NUCLEOTIDE SEQUENCE [LARGE SCALE GENOMIC DNA]</scope>
    <source>
        <strain evidence="2 3">CJB-3</strain>
    </source>
</reference>
<organism evidence="2 3">
    <name type="scientific">Pedobacter panaciterrae</name>
    <dbReference type="NCBI Taxonomy" id="363849"/>
    <lineage>
        <taxon>Bacteria</taxon>
        <taxon>Pseudomonadati</taxon>
        <taxon>Bacteroidota</taxon>
        <taxon>Sphingobacteriia</taxon>
        <taxon>Sphingobacteriales</taxon>
        <taxon>Sphingobacteriaceae</taxon>
        <taxon>Pedobacter</taxon>
    </lineage>
</organism>
<evidence type="ECO:0008006" key="4">
    <source>
        <dbReference type="Google" id="ProtNLM"/>
    </source>
</evidence>
<evidence type="ECO:0000313" key="3">
    <source>
        <dbReference type="Proteomes" id="UP001378956"/>
    </source>
</evidence>
<dbReference type="InterPro" id="IPR017853">
    <property type="entry name" value="GH"/>
</dbReference>
<proteinExistence type="predicted"/>
<feature type="signal peptide" evidence="1">
    <location>
        <begin position="1"/>
        <end position="21"/>
    </location>
</feature>
<feature type="chain" id="PRO_5047496274" description="Glycosyl hydrolase family 2" evidence="1">
    <location>
        <begin position="22"/>
        <end position="461"/>
    </location>
</feature>
<name>A0ABU8NLB2_9SPHI</name>
<dbReference type="Gene3D" id="3.20.20.80">
    <property type="entry name" value="Glycosidases"/>
    <property type="match status" value="1"/>
</dbReference>
<dbReference type="SUPFAM" id="SSF51445">
    <property type="entry name" value="(Trans)glycosidases"/>
    <property type="match status" value="1"/>
</dbReference>
<comment type="caution">
    <text evidence="2">The sequence shown here is derived from an EMBL/GenBank/DDBJ whole genome shotgun (WGS) entry which is preliminary data.</text>
</comment>
<accession>A0ABU8NLB2</accession>
<dbReference type="EMBL" id="JBBEUB010000001">
    <property type="protein sequence ID" value="MEJ2902013.1"/>
    <property type="molecule type" value="Genomic_DNA"/>
</dbReference>
<evidence type="ECO:0000313" key="2">
    <source>
        <dbReference type="EMBL" id="MEJ2902013.1"/>
    </source>
</evidence>